<organism evidence="2 3">
    <name type="scientific">Glycine soja</name>
    <name type="common">Wild soybean</name>
    <dbReference type="NCBI Taxonomy" id="3848"/>
    <lineage>
        <taxon>Eukaryota</taxon>
        <taxon>Viridiplantae</taxon>
        <taxon>Streptophyta</taxon>
        <taxon>Embryophyta</taxon>
        <taxon>Tracheophyta</taxon>
        <taxon>Spermatophyta</taxon>
        <taxon>Magnoliopsida</taxon>
        <taxon>eudicotyledons</taxon>
        <taxon>Gunneridae</taxon>
        <taxon>Pentapetalae</taxon>
        <taxon>rosids</taxon>
        <taxon>fabids</taxon>
        <taxon>Fabales</taxon>
        <taxon>Fabaceae</taxon>
        <taxon>Papilionoideae</taxon>
        <taxon>50 kb inversion clade</taxon>
        <taxon>NPAAA clade</taxon>
        <taxon>indigoferoid/millettioid clade</taxon>
        <taxon>Phaseoleae</taxon>
        <taxon>Glycine</taxon>
        <taxon>Glycine subgen. Soja</taxon>
    </lineage>
</organism>
<dbReference type="GO" id="GO:0047429">
    <property type="term" value="F:nucleoside triphosphate diphosphatase activity"/>
    <property type="evidence" value="ECO:0007669"/>
    <property type="project" value="InterPro"/>
</dbReference>
<feature type="non-terminal residue" evidence="2">
    <location>
        <position position="1"/>
    </location>
</feature>
<dbReference type="Proteomes" id="UP000289340">
    <property type="component" value="Chromosome 13"/>
</dbReference>
<proteinExistence type="predicted"/>
<name>A0A445HHI4_GLYSO</name>
<evidence type="ECO:0000256" key="1">
    <source>
        <dbReference type="ARBA" id="ARBA00022801"/>
    </source>
</evidence>
<reference evidence="2 3" key="1">
    <citation type="submission" date="2018-09" db="EMBL/GenBank/DDBJ databases">
        <title>A high-quality reference genome of wild soybean provides a powerful tool to mine soybean genomes.</title>
        <authorList>
            <person name="Xie M."/>
            <person name="Chung C.Y.L."/>
            <person name="Li M.-W."/>
            <person name="Wong F.-L."/>
            <person name="Chan T.-F."/>
            <person name="Lam H.-M."/>
        </authorList>
    </citation>
    <scope>NUCLEOTIDE SEQUENCE [LARGE SCALE GENOMIC DNA]</scope>
    <source>
        <strain evidence="3">cv. W05</strain>
        <tissue evidence="2">Hypocotyl of etiolated seedlings</tissue>
    </source>
</reference>
<evidence type="ECO:0000313" key="3">
    <source>
        <dbReference type="Proteomes" id="UP000289340"/>
    </source>
</evidence>
<evidence type="ECO:0008006" key="4">
    <source>
        <dbReference type="Google" id="ProtNLM"/>
    </source>
</evidence>
<dbReference type="InterPro" id="IPR003697">
    <property type="entry name" value="Maf-like"/>
</dbReference>
<protein>
    <recommendedName>
        <fullName evidence="4">Maf-like protein</fullName>
    </recommendedName>
</protein>
<evidence type="ECO:0000313" key="2">
    <source>
        <dbReference type="EMBL" id="RZB73049.1"/>
    </source>
</evidence>
<dbReference type="SUPFAM" id="SSF52972">
    <property type="entry name" value="ITPase-like"/>
    <property type="match status" value="1"/>
</dbReference>
<dbReference type="Gene3D" id="3.90.950.10">
    <property type="match status" value="1"/>
</dbReference>
<dbReference type="EMBL" id="QZWG01000013">
    <property type="protein sequence ID" value="RZB73049.1"/>
    <property type="molecule type" value="Genomic_DNA"/>
</dbReference>
<comment type="caution">
    <text evidence="2">The sequence shown here is derived from an EMBL/GenBank/DDBJ whole genome shotgun (WGS) entry which is preliminary data.</text>
</comment>
<dbReference type="Pfam" id="PF02545">
    <property type="entry name" value="Maf"/>
    <property type="match status" value="1"/>
</dbReference>
<keyword evidence="1" id="KW-0378">Hydrolase</keyword>
<dbReference type="AlphaFoldDB" id="A0A445HHI4"/>
<sequence>IIMGSSSKARREILAEMGYEFTIMTADIDEKGIRREKLKHLVMALVEAKVSISSLTWSTKKVMVNHEGFFILQHLKLQHQDSDNDRGGYHHDHNELN</sequence>
<keyword evidence="3" id="KW-1185">Reference proteome</keyword>
<accession>A0A445HHI4</accession>
<gene>
    <name evidence="2" type="ORF">D0Y65_037007</name>
</gene>
<dbReference type="InterPro" id="IPR029001">
    <property type="entry name" value="ITPase-like_fam"/>
</dbReference>